<proteinExistence type="predicted"/>
<protein>
    <submittedName>
        <fullName evidence="1">Uncharacterized protein</fullName>
    </submittedName>
</protein>
<dbReference type="AlphaFoldDB" id="A0A1M6H4U2"/>
<dbReference type="STRING" id="1121476.SAMN02745751_01917"/>
<evidence type="ECO:0000313" key="2">
    <source>
        <dbReference type="Proteomes" id="UP000184052"/>
    </source>
</evidence>
<reference evidence="1 2" key="1">
    <citation type="submission" date="2016-11" db="EMBL/GenBank/DDBJ databases">
        <authorList>
            <person name="Jaros S."/>
            <person name="Januszkiewicz K."/>
            <person name="Wedrychowicz H."/>
        </authorList>
    </citation>
    <scope>NUCLEOTIDE SEQUENCE [LARGE SCALE GENOMIC DNA]</scope>
    <source>
        <strain evidence="1 2">DSM 17477</strain>
    </source>
</reference>
<keyword evidence="2" id="KW-1185">Reference proteome</keyword>
<dbReference type="Proteomes" id="UP000184052">
    <property type="component" value="Unassembled WGS sequence"/>
</dbReference>
<evidence type="ECO:0000313" key="1">
    <source>
        <dbReference type="EMBL" id="SHJ17215.1"/>
    </source>
</evidence>
<name>A0A1M6H4U2_9FIRM</name>
<gene>
    <name evidence="1" type="ORF">SAMN02745751_01917</name>
</gene>
<accession>A0A1M6H4U2</accession>
<sequence>MKVLFKEGCVSYRRIEYINRKKRRKDFTTDAMYNSRSVF</sequence>
<dbReference type="EMBL" id="FQZL01000012">
    <property type="protein sequence ID" value="SHJ17215.1"/>
    <property type="molecule type" value="Genomic_DNA"/>
</dbReference>
<organism evidence="1 2">
    <name type="scientific">Dethiosulfatibacter aminovorans DSM 17477</name>
    <dbReference type="NCBI Taxonomy" id="1121476"/>
    <lineage>
        <taxon>Bacteria</taxon>
        <taxon>Bacillati</taxon>
        <taxon>Bacillota</taxon>
        <taxon>Tissierellia</taxon>
        <taxon>Dethiosulfatibacter</taxon>
    </lineage>
</organism>